<reference evidence="4" key="1">
    <citation type="journal article" date="2019" name="Int. J. Syst. Evol. Microbiol.">
        <title>The Global Catalogue of Microorganisms (GCM) 10K type strain sequencing project: providing services to taxonomists for standard genome sequencing and annotation.</title>
        <authorList>
            <consortium name="The Broad Institute Genomics Platform"/>
            <consortium name="The Broad Institute Genome Sequencing Center for Infectious Disease"/>
            <person name="Wu L."/>
            <person name="Ma J."/>
        </authorList>
    </citation>
    <scope>NUCLEOTIDE SEQUENCE [LARGE SCALE GENOMIC DNA]</scope>
    <source>
        <strain evidence="4">JCM 18720</strain>
    </source>
</reference>
<dbReference type="Gene3D" id="3.30.300.30">
    <property type="match status" value="1"/>
</dbReference>
<evidence type="ECO:0000313" key="3">
    <source>
        <dbReference type="EMBL" id="GAA5188706.1"/>
    </source>
</evidence>
<feature type="domain" description="AMP-binding enzyme C-terminal" evidence="2">
    <location>
        <begin position="432"/>
        <end position="508"/>
    </location>
</feature>
<comment type="caution">
    <text evidence="3">The sequence shown here is derived from an EMBL/GenBank/DDBJ whole genome shotgun (WGS) entry which is preliminary data.</text>
</comment>
<accession>A0ABP9RYL1</accession>
<dbReference type="InterPro" id="IPR000873">
    <property type="entry name" value="AMP-dep_synth/lig_dom"/>
</dbReference>
<dbReference type="PANTHER" id="PTHR43767:SF1">
    <property type="entry name" value="NONRIBOSOMAL PEPTIDE SYNTHASE PES1 (EUROFUNG)-RELATED"/>
    <property type="match status" value="1"/>
</dbReference>
<evidence type="ECO:0000259" key="2">
    <source>
        <dbReference type="Pfam" id="PF13193"/>
    </source>
</evidence>
<keyword evidence="4" id="KW-1185">Reference proteome</keyword>
<protein>
    <submittedName>
        <fullName evidence="3">ATP-dependent acyl-CoA ligase</fullName>
    </submittedName>
</protein>
<dbReference type="Pfam" id="PF00501">
    <property type="entry name" value="AMP-binding"/>
    <property type="match status" value="1"/>
</dbReference>
<gene>
    <name evidence="3" type="ORF">GCM10025772_09310</name>
</gene>
<evidence type="ECO:0000259" key="1">
    <source>
        <dbReference type="Pfam" id="PF00501"/>
    </source>
</evidence>
<dbReference type="EMBL" id="BAABLF010000005">
    <property type="protein sequence ID" value="GAA5188706.1"/>
    <property type="molecule type" value="Genomic_DNA"/>
</dbReference>
<proteinExistence type="predicted"/>
<evidence type="ECO:0000313" key="4">
    <source>
        <dbReference type="Proteomes" id="UP001501600"/>
    </source>
</evidence>
<sequence>METKVGHHSKLDAFRGMDVTWLLDQWAERQPDKTAVVWAPFDGKDRRWSYRELADAAKRFAAGLHARGVRLGDFVLMHFDNSPEFLTAWFGCAYVGAIPVTTNTRSVPENVRYFAEVMKPVCVITQPSLAKVVRDACGKAVPMIMTGDPKAEDGAEANEAEPFNAVFADAPVPSLKPEPQRDFAVQFTSGTTSKPKPTLWTNANALWAGRSMATNLRLRREDVTLLYMPLFHANAQITLLSALWSGGTVVVHPRFSASRFWDACAAHGVTWASMIPFSFKALKGRPVPKHKVRVLVGLERLPDAEREFGVQTLALWGMTETLSACIFTDPDHPGPAGTMGRPSPLYDVEVRKEDGTLAGPGEQGLLYIRGERGVSLFKEYYRNPEKTKEAFDASGALDTGDIVRTDEQGWFYFVNRDKDMLRVGGENVAALEIETVINETDLVLECAVVAQKHEMLGEVPVAFIRPNETSQSLPADALSQRVIAHCAEKLADFKVPRAVHIVSEFPRSTLDRIAKAKLRETLPMLGADGAPKA</sequence>
<name>A0ABP9RYL1_9GAMM</name>
<dbReference type="RefSeq" id="WP_345315878.1">
    <property type="nucleotide sequence ID" value="NZ_BAABLF010000005.1"/>
</dbReference>
<dbReference type="InterPro" id="IPR025110">
    <property type="entry name" value="AMP-bd_C"/>
</dbReference>
<dbReference type="InterPro" id="IPR020845">
    <property type="entry name" value="AMP-binding_CS"/>
</dbReference>
<dbReference type="InterPro" id="IPR042099">
    <property type="entry name" value="ANL_N_sf"/>
</dbReference>
<dbReference type="Pfam" id="PF13193">
    <property type="entry name" value="AMP-binding_C"/>
    <property type="match status" value="1"/>
</dbReference>
<dbReference type="PANTHER" id="PTHR43767">
    <property type="entry name" value="LONG-CHAIN-FATTY-ACID--COA LIGASE"/>
    <property type="match status" value="1"/>
</dbReference>
<dbReference type="PROSITE" id="PS00455">
    <property type="entry name" value="AMP_BINDING"/>
    <property type="match status" value="1"/>
</dbReference>
<dbReference type="Gene3D" id="3.40.50.12780">
    <property type="entry name" value="N-terminal domain of ligase-like"/>
    <property type="match status" value="1"/>
</dbReference>
<organism evidence="3 4">
    <name type="scientific">Ferrimonas gelatinilytica</name>
    <dbReference type="NCBI Taxonomy" id="1255257"/>
    <lineage>
        <taxon>Bacteria</taxon>
        <taxon>Pseudomonadati</taxon>
        <taxon>Pseudomonadota</taxon>
        <taxon>Gammaproteobacteria</taxon>
        <taxon>Alteromonadales</taxon>
        <taxon>Ferrimonadaceae</taxon>
        <taxon>Ferrimonas</taxon>
    </lineage>
</organism>
<dbReference type="InterPro" id="IPR045851">
    <property type="entry name" value="AMP-bd_C_sf"/>
</dbReference>
<dbReference type="GO" id="GO:0016874">
    <property type="term" value="F:ligase activity"/>
    <property type="evidence" value="ECO:0007669"/>
    <property type="project" value="UniProtKB-KW"/>
</dbReference>
<dbReference type="Proteomes" id="UP001501600">
    <property type="component" value="Unassembled WGS sequence"/>
</dbReference>
<dbReference type="InterPro" id="IPR050237">
    <property type="entry name" value="ATP-dep_AMP-bd_enzyme"/>
</dbReference>
<keyword evidence="3" id="KW-0436">Ligase</keyword>
<dbReference type="SUPFAM" id="SSF56801">
    <property type="entry name" value="Acetyl-CoA synthetase-like"/>
    <property type="match status" value="1"/>
</dbReference>
<feature type="domain" description="AMP-dependent synthetase/ligase" evidence="1">
    <location>
        <begin position="23"/>
        <end position="381"/>
    </location>
</feature>